<gene>
    <name evidence="3" type="ORF">FA15DRAFT_681746</name>
</gene>
<evidence type="ECO:0000259" key="1">
    <source>
        <dbReference type="Pfam" id="PF18718"/>
    </source>
</evidence>
<evidence type="ECO:0000259" key="2">
    <source>
        <dbReference type="Pfam" id="PF18721"/>
    </source>
</evidence>
<evidence type="ECO:0000313" key="4">
    <source>
        <dbReference type="Proteomes" id="UP000307440"/>
    </source>
</evidence>
<sequence>MNVIPALYNWLENLPLNQQESVQFHQILQFIVLAARMKDDILLTQPSDRIEETPPVLPPSIQHFLATACTLNADLVPGLWTAVSHTVWTNVEDVISIGSQVNAFVGAGYTHGLVCEVDYHHSYSVHHGTRTYYRGVPSTLQIGEHHFAEVTLINSWIMLMLIAWVSASNSACFYNSALSENDGHNLVSLLEWQFKGELTGNLVYSGFTILSLLEDMDRRNGVLVVSHEGIEGERFLNAVHLLNDCRRLYRPEVYHTCDGCTRHYEDGRVTRVVVSDGVTLGRPCCGEFNCKKPLANNRHQFCPEHAGKALACCVHGCNLAKAVGRKTCTDPAHQAVEDIYRERGTARFQLQSMLKRAQVGQPERSAAAPQGLDPFDAEALQQTQPSQSMPVQATKRIRAQFGRSRTHNEQLIVAPCGMIIAQETFYGAEGVASVVEFIKQVYRVPGTMPNHIFYDNNCTLSKMVNNPENRDPAFANVGLSVDVFHFKCKHSVADTYCQVHCNPAAFPELLGEDDKPWFFNSSVAEQTNAWIGGYLPICREMTPERYDFFLAR</sequence>
<dbReference type="Pfam" id="PF18718">
    <property type="entry name" value="CxC5"/>
    <property type="match status" value="1"/>
</dbReference>
<keyword evidence="4" id="KW-1185">Reference proteome</keyword>
<dbReference type="InterPro" id="IPR040898">
    <property type="entry name" value="CxC6"/>
</dbReference>
<feature type="domain" description="CxC5 like cysteine cluster associated with KDZ" evidence="1">
    <location>
        <begin position="114"/>
        <end position="177"/>
    </location>
</feature>
<dbReference type="Proteomes" id="UP000307440">
    <property type="component" value="Unassembled WGS sequence"/>
</dbReference>
<reference evidence="3 4" key="1">
    <citation type="journal article" date="2019" name="Nat. Ecol. Evol.">
        <title>Megaphylogeny resolves global patterns of mushroom evolution.</title>
        <authorList>
            <person name="Varga T."/>
            <person name="Krizsan K."/>
            <person name="Foldi C."/>
            <person name="Dima B."/>
            <person name="Sanchez-Garcia M."/>
            <person name="Sanchez-Ramirez S."/>
            <person name="Szollosi G.J."/>
            <person name="Szarkandi J.G."/>
            <person name="Papp V."/>
            <person name="Albert L."/>
            <person name="Andreopoulos W."/>
            <person name="Angelini C."/>
            <person name="Antonin V."/>
            <person name="Barry K.W."/>
            <person name="Bougher N.L."/>
            <person name="Buchanan P."/>
            <person name="Buyck B."/>
            <person name="Bense V."/>
            <person name="Catcheside P."/>
            <person name="Chovatia M."/>
            <person name="Cooper J."/>
            <person name="Damon W."/>
            <person name="Desjardin D."/>
            <person name="Finy P."/>
            <person name="Geml J."/>
            <person name="Haridas S."/>
            <person name="Hughes K."/>
            <person name="Justo A."/>
            <person name="Karasinski D."/>
            <person name="Kautmanova I."/>
            <person name="Kiss B."/>
            <person name="Kocsube S."/>
            <person name="Kotiranta H."/>
            <person name="LaButti K.M."/>
            <person name="Lechner B.E."/>
            <person name="Liimatainen K."/>
            <person name="Lipzen A."/>
            <person name="Lukacs Z."/>
            <person name="Mihaltcheva S."/>
            <person name="Morgado L.N."/>
            <person name="Niskanen T."/>
            <person name="Noordeloos M.E."/>
            <person name="Ohm R.A."/>
            <person name="Ortiz-Santana B."/>
            <person name="Ovrebo C."/>
            <person name="Racz N."/>
            <person name="Riley R."/>
            <person name="Savchenko A."/>
            <person name="Shiryaev A."/>
            <person name="Soop K."/>
            <person name="Spirin V."/>
            <person name="Szebenyi C."/>
            <person name="Tomsovsky M."/>
            <person name="Tulloss R.E."/>
            <person name="Uehling J."/>
            <person name="Grigoriev I.V."/>
            <person name="Vagvolgyi C."/>
            <person name="Papp T."/>
            <person name="Martin F.M."/>
            <person name="Miettinen O."/>
            <person name="Hibbett D.S."/>
            <person name="Nagy L.G."/>
        </authorList>
    </citation>
    <scope>NUCLEOTIDE SEQUENCE [LARGE SCALE GENOMIC DNA]</scope>
    <source>
        <strain evidence="3 4">CBS 121175</strain>
    </source>
</reference>
<evidence type="ECO:0008006" key="5">
    <source>
        <dbReference type="Google" id="ProtNLM"/>
    </source>
</evidence>
<accession>A0A5C3KQC1</accession>
<dbReference type="EMBL" id="ML210244">
    <property type="protein sequence ID" value="TFK22315.1"/>
    <property type="molecule type" value="Genomic_DNA"/>
</dbReference>
<organism evidence="3 4">
    <name type="scientific">Coprinopsis marcescibilis</name>
    <name type="common">Agaric fungus</name>
    <name type="synonym">Psathyrella marcescibilis</name>
    <dbReference type="NCBI Taxonomy" id="230819"/>
    <lineage>
        <taxon>Eukaryota</taxon>
        <taxon>Fungi</taxon>
        <taxon>Dikarya</taxon>
        <taxon>Basidiomycota</taxon>
        <taxon>Agaricomycotina</taxon>
        <taxon>Agaricomycetes</taxon>
        <taxon>Agaricomycetidae</taxon>
        <taxon>Agaricales</taxon>
        <taxon>Agaricineae</taxon>
        <taxon>Psathyrellaceae</taxon>
        <taxon>Coprinopsis</taxon>
    </lineage>
</organism>
<dbReference type="Pfam" id="PF18721">
    <property type="entry name" value="CxC6"/>
    <property type="match status" value="1"/>
</dbReference>
<feature type="domain" description="CxC6 like cysteine cluster associated with KDZ" evidence="2">
    <location>
        <begin position="274"/>
        <end position="338"/>
    </location>
</feature>
<dbReference type="STRING" id="230819.A0A5C3KQC1"/>
<dbReference type="OrthoDB" id="3055037at2759"/>
<evidence type="ECO:0000313" key="3">
    <source>
        <dbReference type="EMBL" id="TFK22315.1"/>
    </source>
</evidence>
<name>A0A5C3KQC1_COPMA</name>
<dbReference type="InterPro" id="IPR041539">
    <property type="entry name" value="CxC5"/>
</dbReference>
<proteinExistence type="predicted"/>
<protein>
    <recommendedName>
        <fullName evidence="5">CxC6 like cysteine cluster associated with KDZ domain-containing protein</fullName>
    </recommendedName>
</protein>
<dbReference type="AlphaFoldDB" id="A0A5C3KQC1"/>